<dbReference type="AlphaFoldDB" id="A0A3Q9RPI6"/>
<evidence type="ECO:0000313" key="1">
    <source>
        <dbReference type="EMBL" id="AZV43768.1"/>
    </source>
</evidence>
<dbReference type="PROSITE" id="PS51257">
    <property type="entry name" value="PROKAR_LIPOPROTEIN"/>
    <property type="match status" value="1"/>
</dbReference>
<dbReference type="KEGG" id="pasa:BAOM_3159"/>
<gene>
    <name evidence="1" type="ORF">BAOM_3159</name>
</gene>
<proteinExistence type="predicted"/>
<organism evidence="1 2">
    <name type="scientific">Peribacillus asahii</name>
    <dbReference type="NCBI Taxonomy" id="228899"/>
    <lineage>
        <taxon>Bacteria</taxon>
        <taxon>Bacillati</taxon>
        <taxon>Bacillota</taxon>
        <taxon>Bacilli</taxon>
        <taxon>Bacillales</taxon>
        <taxon>Bacillaceae</taxon>
        <taxon>Peribacillus</taxon>
    </lineage>
</organism>
<evidence type="ECO:0000313" key="2">
    <source>
        <dbReference type="Proteomes" id="UP000283095"/>
    </source>
</evidence>
<dbReference type="Proteomes" id="UP000283095">
    <property type="component" value="Chromosome"/>
</dbReference>
<accession>A0A3Q9RPI6</accession>
<reference evidence="1 2" key="1">
    <citation type="submission" date="2018-01" db="EMBL/GenBank/DDBJ databases">
        <title>Bacillus asahii Genome sequencing and assembly.</title>
        <authorList>
            <person name="Jiang H."/>
            <person name="Feng Y."/>
            <person name="Zhao F."/>
            <person name="Lin X."/>
        </authorList>
    </citation>
    <scope>NUCLEOTIDE SEQUENCE [LARGE SCALE GENOMIC DNA]</scope>
    <source>
        <strain evidence="1 2">OM18</strain>
    </source>
</reference>
<dbReference type="RefSeq" id="WP_127760881.1">
    <property type="nucleotide sequence ID" value="NZ_CP026095.1"/>
</dbReference>
<protein>
    <submittedName>
        <fullName evidence="1">Uncharacterized protein</fullName>
    </submittedName>
</protein>
<name>A0A3Q9RPI6_9BACI</name>
<dbReference type="EMBL" id="CP026095">
    <property type="protein sequence ID" value="AZV43768.1"/>
    <property type="molecule type" value="Genomic_DNA"/>
</dbReference>
<sequence>MPIKYIIVLIYACFLLVSCSTPISPSTQEDKELAMIEEKLSLKAKVFELEEQIRCMQEKEDIAYLVDGEIYRFLLAVQDQNINEVEKRVTEEVEVQSTHITFENGASLFYRNFNEENRIQYLRLRKYNLHENTGSFLYEFYQGNKKSQMVLVSIDVVKEEKSWRIRHVTKEV</sequence>